<proteinExistence type="predicted"/>
<dbReference type="WBParaSite" id="nRc.2.0.1.t10644-RA">
    <property type="protein sequence ID" value="nRc.2.0.1.t10644-RA"/>
    <property type="gene ID" value="nRc.2.0.1.g10644"/>
</dbReference>
<evidence type="ECO:0000313" key="2">
    <source>
        <dbReference type="WBParaSite" id="nRc.2.0.1.t10644-RA"/>
    </source>
</evidence>
<dbReference type="AlphaFoldDB" id="A0A915I8Z6"/>
<reference evidence="2" key="1">
    <citation type="submission" date="2022-11" db="UniProtKB">
        <authorList>
            <consortium name="WormBaseParasite"/>
        </authorList>
    </citation>
    <scope>IDENTIFICATION</scope>
</reference>
<organism evidence="1 2">
    <name type="scientific">Romanomermis culicivorax</name>
    <name type="common">Nematode worm</name>
    <dbReference type="NCBI Taxonomy" id="13658"/>
    <lineage>
        <taxon>Eukaryota</taxon>
        <taxon>Metazoa</taxon>
        <taxon>Ecdysozoa</taxon>
        <taxon>Nematoda</taxon>
        <taxon>Enoplea</taxon>
        <taxon>Dorylaimia</taxon>
        <taxon>Mermithida</taxon>
        <taxon>Mermithoidea</taxon>
        <taxon>Mermithidae</taxon>
        <taxon>Romanomermis</taxon>
    </lineage>
</organism>
<name>A0A915I8Z6_ROMCU</name>
<dbReference type="Proteomes" id="UP000887565">
    <property type="component" value="Unplaced"/>
</dbReference>
<evidence type="ECO:0000313" key="1">
    <source>
        <dbReference type="Proteomes" id="UP000887565"/>
    </source>
</evidence>
<protein>
    <submittedName>
        <fullName evidence="2">Uncharacterized protein</fullName>
    </submittedName>
</protein>
<keyword evidence="1" id="KW-1185">Reference proteome</keyword>
<sequence length="61" mass="6684">MGNKNLALIADWLMPEAPKVENLDRGKVLYVPPAINPTRVACFKTCACFLLGLMANSPRPL</sequence>
<accession>A0A915I8Z6</accession>